<keyword evidence="3" id="KW-0732">Signal</keyword>
<evidence type="ECO:0000256" key="2">
    <source>
        <dbReference type="ARBA" id="ARBA00022692"/>
    </source>
</evidence>
<comment type="subcellular location">
    <subcellularLocation>
        <location evidence="1">Membrane</location>
    </subcellularLocation>
</comment>
<accession>A0A7C3V364</accession>
<dbReference type="AlphaFoldDB" id="A0A7C3V364"/>
<feature type="domain" description="POTRA" evidence="6">
    <location>
        <begin position="46"/>
        <end position="130"/>
    </location>
</feature>
<evidence type="ECO:0000256" key="1">
    <source>
        <dbReference type="ARBA" id="ARBA00004370"/>
    </source>
</evidence>
<dbReference type="PANTHER" id="PTHR12815:SF47">
    <property type="entry name" value="TRANSLOCATION AND ASSEMBLY MODULE SUBUNIT TAMA"/>
    <property type="match status" value="1"/>
</dbReference>
<dbReference type="Gene3D" id="2.40.160.50">
    <property type="entry name" value="membrane protein fhac: a member of the omp85/tpsb transporter family"/>
    <property type="match status" value="1"/>
</dbReference>
<proteinExistence type="predicted"/>
<dbReference type="InterPro" id="IPR010827">
    <property type="entry name" value="BamA/TamA_POTRA"/>
</dbReference>
<dbReference type="EMBL" id="DTMF01000003">
    <property type="protein sequence ID" value="HGF32774.1"/>
    <property type="molecule type" value="Genomic_DNA"/>
</dbReference>
<dbReference type="Pfam" id="PF01103">
    <property type="entry name" value="Omp85"/>
    <property type="match status" value="1"/>
</dbReference>
<protein>
    <recommendedName>
        <fullName evidence="6">POTRA domain-containing protein</fullName>
    </recommendedName>
</protein>
<name>A0A7C3V364_9BACT</name>
<keyword evidence="2" id="KW-0812">Transmembrane</keyword>
<evidence type="ECO:0000259" key="6">
    <source>
        <dbReference type="PROSITE" id="PS51779"/>
    </source>
</evidence>
<dbReference type="Gene3D" id="3.10.20.310">
    <property type="entry name" value="membrane protein fhac"/>
    <property type="match status" value="3"/>
</dbReference>
<gene>
    <name evidence="7" type="ORF">ENW96_00075</name>
</gene>
<evidence type="ECO:0000313" key="7">
    <source>
        <dbReference type="EMBL" id="HGF32774.1"/>
    </source>
</evidence>
<dbReference type="PANTHER" id="PTHR12815">
    <property type="entry name" value="SORTING AND ASSEMBLY MACHINERY SAMM50 PROTEIN FAMILY MEMBER"/>
    <property type="match status" value="1"/>
</dbReference>
<keyword evidence="5" id="KW-0998">Cell outer membrane</keyword>
<dbReference type="InterPro" id="IPR000184">
    <property type="entry name" value="Bac_surfAg_D15"/>
</dbReference>
<dbReference type="Pfam" id="PF07244">
    <property type="entry name" value="POTRA"/>
    <property type="match status" value="3"/>
</dbReference>
<keyword evidence="4" id="KW-0472">Membrane</keyword>
<evidence type="ECO:0000256" key="5">
    <source>
        <dbReference type="ARBA" id="ARBA00023237"/>
    </source>
</evidence>
<dbReference type="PROSITE" id="PS51779">
    <property type="entry name" value="POTRA"/>
    <property type="match status" value="1"/>
</dbReference>
<sequence length="621" mass="70925">MVYAAPKRRFRPRYDEKIALILAWLLLSWLWPAFLQAEQASSTPPVILQAFKIEGAEIIKPGKIKKQMTITLPSWLPFKEKPFFHKENLEADIEQLKRFYRTQGFYHARITPVISRTDGRVEVTLRIQEGPWVKVTQIEVQGAEEISEAEQENLRKKSELRIGGRYSDDRYEELKRGYLSYLQNHGFFHARVSGRVYLDDQADTAKVVLHISPGPVCYFGAVTVEGEADTPRFLILRKLAFKTGDLFSFAKIFDSQKNLYDTDLFKSAAIIPQQVPQNQTSIPITVQVQEKKRRSLKVGLGYGDEEQFRARLGLRLRNVGGEGRLLDLDTKYSSIESRVITTFTNPQIFRTRFDFVASGGWVNRVLPSFTDQSYYTFARLERELPRKFRVFFGHAFEYARPFDIPLSTLLLLENTEPGKTYRSSMVTFGLSRDTTVNPSDPTGGGKLFINGECALDFLGSNLEFYRTTVEVRRYHTIVEKVVFSGRFRFGVIQPIQSTTQIPIQRRFFSGGYNSVRGYRLDYLGPRTASGEPLGGDAVIEGNLETRVPLYKKFRGVGFLDFGNVFFRASEIDLGQLKYAAGFGFNYLTPIGPVGLYFAWPLNPINPAEDTFRVHFTIGPSF</sequence>
<organism evidence="7">
    <name type="scientific">Desulfobacca acetoxidans</name>
    <dbReference type="NCBI Taxonomy" id="60893"/>
    <lineage>
        <taxon>Bacteria</taxon>
        <taxon>Pseudomonadati</taxon>
        <taxon>Thermodesulfobacteriota</taxon>
        <taxon>Desulfobaccia</taxon>
        <taxon>Desulfobaccales</taxon>
        <taxon>Desulfobaccaceae</taxon>
        <taxon>Desulfobacca</taxon>
    </lineage>
</organism>
<reference evidence="7" key="1">
    <citation type="journal article" date="2020" name="mSystems">
        <title>Genome- and Community-Level Interaction Insights into Carbon Utilization and Element Cycling Functions of Hydrothermarchaeota in Hydrothermal Sediment.</title>
        <authorList>
            <person name="Zhou Z."/>
            <person name="Liu Y."/>
            <person name="Xu W."/>
            <person name="Pan J."/>
            <person name="Luo Z.H."/>
            <person name="Li M."/>
        </authorList>
    </citation>
    <scope>NUCLEOTIDE SEQUENCE [LARGE SCALE GENOMIC DNA]</scope>
    <source>
        <strain evidence="7">SpSt-897</strain>
    </source>
</reference>
<dbReference type="InterPro" id="IPR034746">
    <property type="entry name" value="POTRA"/>
</dbReference>
<comment type="caution">
    <text evidence="7">The sequence shown here is derived from an EMBL/GenBank/DDBJ whole genome shotgun (WGS) entry which is preliminary data.</text>
</comment>
<evidence type="ECO:0000256" key="4">
    <source>
        <dbReference type="ARBA" id="ARBA00023136"/>
    </source>
</evidence>
<dbReference type="InterPro" id="IPR039910">
    <property type="entry name" value="D15-like"/>
</dbReference>
<dbReference type="GO" id="GO:0019867">
    <property type="term" value="C:outer membrane"/>
    <property type="evidence" value="ECO:0007669"/>
    <property type="project" value="InterPro"/>
</dbReference>
<evidence type="ECO:0000256" key="3">
    <source>
        <dbReference type="ARBA" id="ARBA00022729"/>
    </source>
</evidence>